<dbReference type="Pfam" id="PF01230">
    <property type="entry name" value="HIT"/>
    <property type="match status" value="1"/>
</dbReference>
<dbReference type="Gene3D" id="3.30.428.10">
    <property type="entry name" value="HIT-like"/>
    <property type="match status" value="1"/>
</dbReference>
<evidence type="ECO:0000256" key="3">
    <source>
        <dbReference type="PROSITE-ProRule" id="PRU00464"/>
    </source>
</evidence>
<evidence type="ECO:0000313" key="5">
    <source>
        <dbReference type="EMBL" id="KRP30535.1"/>
    </source>
</evidence>
<feature type="short sequence motif" description="Histidine triad motif" evidence="2 3">
    <location>
        <begin position="99"/>
        <end position="103"/>
    </location>
</feature>
<dbReference type="Proteomes" id="UP000052138">
    <property type="component" value="Unassembled WGS sequence"/>
</dbReference>
<dbReference type="AlphaFoldDB" id="A0A0R2X338"/>
<comment type="caution">
    <text evidence="5">The sequence shown here is derived from an EMBL/GenBank/DDBJ whole genome shotgun (WGS) entry which is preliminary data.</text>
</comment>
<accession>A0A0R2X338</accession>
<dbReference type="PROSITE" id="PS51084">
    <property type="entry name" value="HIT_2"/>
    <property type="match status" value="1"/>
</dbReference>
<dbReference type="SUPFAM" id="SSF54197">
    <property type="entry name" value="HIT-like"/>
    <property type="match status" value="1"/>
</dbReference>
<gene>
    <name evidence="5" type="ORF">ABS30_01125</name>
</gene>
<dbReference type="InterPro" id="IPR036265">
    <property type="entry name" value="HIT-like_sf"/>
</dbReference>
<reference evidence="5 6" key="1">
    <citation type="submission" date="2015-10" db="EMBL/GenBank/DDBJ databases">
        <title>Metagenome-Assembled Genomes uncover a global brackish microbiome.</title>
        <authorList>
            <person name="Hugerth L.W."/>
            <person name="Larsson J."/>
            <person name="Alneberg J."/>
            <person name="Lindh M.V."/>
            <person name="Legrand C."/>
            <person name="Pinhassi J."/>
            <person name="Andersson A.F."/>
        </authorList>
    </citation>
    <scope>NUCLEOTIDE SEQUENCE [LARGE SCALE GENOMIC DNA]</scope>
    <source>
        <strain evidence="5">BACL3 MAG-120924-bin41</strain>
    </source>
</reference>
<protein>
    <recommendedName>
        <fullName evidence="4">HIT domain-containing protein</fullName>
    </recommendedName>
</protein>
<dbReference type="InterPro" id="IPR001310">
    <property type="entry name" value="Histidine_triad_HIT"/>
</dbReference>
<dbReference type="InterPro" id="IPR019808">
    <property type="entry name" value="Histidine_triad_CS"/>
</dbReference>
<evidence type="ECO:0000313" key="6">
    <source>
        <dbReference type="Proteomes" id="UP000052138"/>
    </source>
</evidence>
<dbReference type="EMBL" id="LIDJ01000015">
    <property type="protein sequence ID" value="KRP30535.1"/>
    <property type="molecule type" value="Genomic_DNA"/>
</dbReference>
<evidence type="ECO:0000256" key="2">
    <source>
        <dbReference type="PIRSR" id="PIRSR601310-3"/>
    </source>
</evidence>
<evidence type="ECO:0000259" key="4">
    <source>
        <dbReference type="PROSITE" id="PS51084"/>
    </source>
</evidence>
<sequence length="115" mass="12488">MATDCLFCKIIAGEIPSTEVYSDDDIYAFRDINPAAPTHLLVIPKKHLTDVKSADAEDEALMGKLLLRANDIAAEQGLTDDGFRYVINTGSNGGQTVFHLHLHILGGRQLGWPPG</sequence>
<feature type="domain" description="HIT" evidence="4">
    <location>
        <begin position="6"/>
        <end position="115"/>
    </location>
</feature>
<proteinExistence type="predicted"/>
<dbReference type="PROSITE" id="PS00892">
    <property type="entry name" value="HIT_1"/>
    <property type="match status" value="1"/>
</dbReference>
<dbReference type="GO" id="GO:0003824">
    <property type="term" value="F:catalytic activity"/>
    <property type="evidence" value="ECO:0007669"/>
    <property type="project" value="InterPro"/>
</dbReference>
<evidence type="ECO:0000256" key="1">
    <source>
        <dbReference type="PIRSR" id="PIRSR601310-1"/>
    </source>
</evidence>
<dbReference type="CDD" id="cd01276">
    <property type="entry name" value="PKCI_related"/>
    <property type="match status" value="1"/>
</dbReference>
<dbReference type="PRINTS" id="PR00332">
    <property type="entry name" value="HISTRIAD"/>
</dbReference>
<dbReference type="InterPro" id="IPR011146">
    <property type="entry name" value="HIT-like"/>
</dbReference>
<name>A0A0R2X338_9GAMM</name>
<feature type="active site" description="Tele-AMP-histidine intermediate" evidence="1">
    <location>
        <position position="101"/>
    </location>
</feature>
<organism evidence="5 6">
    <name type="scientific">OM182 bacterium BACL3 MAG-120924-bin41</name>
    <dbReference type="NCBI Taxonomy" id="1655632"/>
    <lineage>
        <taxon>Bacteria</taxon>
        <taxon>Pseudomonadati</taxon>
        <taxon>Pseudomonadota</taxon>
        <taxon>Gammaproteobacteria</taxon>
        <taxon>OMG group</taxon>
        <taxon>OM182 clade</taxon>
    </lineage>
</organism>
<dbReference type="PANTHER" id="PTHR23089">
    <property type="entry name" value="HISTIDINE TRIAD HIT PROTEIN"/>
    <property type="match status" value="1"/>
</dbReference>